<evidence type="ECO:0000313" key="12">
    <source>
        <dbReference type="EMBL" id="RXN27761.1"/>
    </source>
</evidence>
<keyword evidence="2 10" id="KW-0444">Lipid biosynthesis</keyword>
<dbReference type="PANTHER" id="PTHR11157:SF68">
    <property type="entry name" value="ELONGATION OF VERY LONG CHAIN FATTY ACIDS PROTEIN 3"/>
    <property type="match status" value="1"/>
</dbReference>
<evidence type="ECO:0000256" key="4">
    <source>
        <dbReference type="ARBA" id="ARBA00022692"/>
    </source>
</evidence>
<evidence type="ECO:0000256" key="10">
    <source>
        <dbReference type="RuleBase" id="RU361115"/>
    </source>
</evidence>
<evidence type="ECO:0000313" key="13">
    <source>
        <dbReference type="Proteomes" id="UP000290572"/>
    </source>
</evidence>
<feature type="transmembrane region" description="Helical" evidence="10">
    <location>
        <begin position="36"/>
        <end position="53"/>
    </location>
</feature>
<evidence type="ECO:0000256" key="3">
    <source>
        <dbReference type="ARBA" id="ARBA00022679"/>
    </source>
</evidence>
<sequence length="462" mass="52185">MNGTEFHLPLTEYDFERHFDERFAIEWMQDNWKKSFLFGAVYVVLVFGGQHIMKERQKLDLRRVLLLWSLSLAIFSIIGAVRTGCFMLYILKTSGFKQSVCDQSFYYGPISKFWACAFVLSKAPELGDTMFIVLRKQRLIFLHWYHHITVLVYSWYSYKDQVAGGGWFMTMNYTVHALMYSYYAARAAGLRVPKPCAIIITSSQIAQMAMGLAVWFQNRRARTLKCKGGKKPLWQPESPYSAMQNSPHASNRDGSESGAVPGPICTPPPAYPNHIKEEMERDGLYGCDTPSSMSIGDDSGYCTPSYRNHQARAMNAHCSPPLLSPEHQMPPNWAARYDRSPMSSMWSPYHLDAYGCNPSSVQGFFYSPSEKHHSLQPLTPVTPDSGCWEVGLDGTPPASSSFCVDNPDVQRMESQQESGIHHGPLPELPALSLQEILGELQGDWWQGEGQNSHSSEDNHVYG</sequence>
<dbReference type="PANTHER" id="PTHR11157">
    <property type="entry name" value="FATTY ACID ACYL TRANSFERASE-RELATED"/>
    <property type="match status" value="1"/>
</dbReference>
<comment type="similarity">
    <text evidence="10">Belongs to the ELO family.</text>
</comment>
<evidence type="ECO:0000256" key="11">
    <source>
        <dbReference type="SAM" id="MobiDB-lite"/>
    </source>
</evidence>
<comment type="subcellular location">
    <subcellularLocation>
        <location evidence="1">Membrane</location>
        <topology evidence="1">Multi-pass membrane protein</topology>
    </subcellularLocation>
</comment>
<proteinExistence type="inferred from homology"/>
<feature type="region of interest" description="Disordered" evidence="11">
    <location>
        <begin position="228"/>
        <end position="267"/>
    </location>
</feature>
<dbReference type="GO" id="GO:0042761">
    <property type="term" value="P:very long-chain fatty acid biosynthetic process"/>
    <property type="evidence" value="ECO:0007669"/>
    <property type="project" value="TreeGrafter"/>
</dbReference>
<dbReference type="STRING" id="84645.A0A498N4P2"/>
<dbReference type="EMBL" id="QBIY01011962">
    <property type="protein sequence ID" value="RXN27761.1"/>
    <property type="molecule type" value="Genomic_DNA"/>
</dbReference>
<evidence type="ECO:0000256" key="1">
    <source>
        <dbReference type="ARBA" id="ARBA00004141"/>
    </source>
</evidence>
<evidence type="ECO:0000256" key="9">
    <source>
        <dbReference type="ARBA" id="ARBA00023160"/>
    </source>
</evidence>
<evidence type="ECO:0000256" key="2">
    <source>
        <dbReference type="ARBA" id="ARBA00022516"/>
    </source>
</evidence>
<comment type="catalytic activity">
    <reaction evidence="10">
        <text>a very-long-chain acyl-CoA + malonyl-CoA + H(+) = a very-long-chain 3-oxoacyl-CoA + CO2 + CoA</text>
        <dbReference type="Rhea" id="RHEA:32727"/>
        <dbReference type="ChEBI" id="CHEBI:15378"/>
        <dbReference type="ChEBI" id="CHEBI:16526"/>
        <dbReference type="ChEBI" id="CHEBI:57287"/>
        <dbReference type="ChEBI" id="CHEBI:57384"/>
        <dbReference type="ChEBI" id="CHEBI:90725"/>
        <dbReference type="ChEBI" id="CHEBI:90736"/>
        <dbReference type="EC" id="2.3.1.199"/>
    </reaction>
</comment>
<dbReference type="AlphaFoldDB" id="A0A498N4P2"/>
<organism evidence="12 13">
    <name type="scientific">Labeo rohita</name>
    <name type="common">Indian major carp</name>
    <name type="synonym">Cyprinus rohita</name>
    <dbReference type="NCBI Taxonomy" id="84645"/>
    <lineage>
        <taxon>Eukaryota</taxon>
        <taxon>Metazoa</taxon>
        <taxon>Chordata</taxon>
        <taxon>Craniata</taxon>
        <taxon>Vertebrata</taxon>
        <taxon>Euteleostomi</taxon>
        <taxon>Actinopterygii</taxon>
        <taxon>Neopterygii</taxon>
        <taxon>Teleostei</taxon>
        <taxon>Ostariophysi</taxon>
        <taxon>Cypriniformes</taxon>
        <taxon>Cyprinidae</taxon>
        <taxon>Labeoninae</taxon>
        <taxon>Labeonini</taxon>
        <taxon>Labeo</taxon>
    </lineage>
</organism>
<dbReference type="Pfam" id="PF01151">
    <property type="entry name" value="ELO"/>
    <property type="match status" value="1"/>
</dbReference>
<evidence type="ECO:0000256" key="5">
    <source>
        <dbReference type="ARBA" id="ARBA00022832"/>
    </source>
</evidence>
<dbReference type="Proteomes" id="UP000290572">
    <property type="component" value="Unassembled WGS sequence"/>
</dbReference>
<keyword evidence="6 10" id="KW-1133">Transmembrane helix</keyword>
<keyword evidence="3 10" id="KW-0808">Transferase</keyword>
<keyword evidence="9 10" id="KW-0275">Fatty acid biosynthesis</keyword>
<keyword evidence="8 10" id="KW-0472">Membrane</keyword>
<accession>A0A498N4P2</accession>
<dbReference type="GO" id="GO:0009922">
    <property type="term" value="F:fatty acid elongase activity"/>
    <property type="evidence" value="ECO:0007669"/>
    <property type="project" value="UniProtKB-EC"/>
</dbReference>
<keyword evidence="13" id="KW-1185">Reference proteome</keyword>
<dbReference type="GO" id="GO:0030148">
    <property type="term" value="P:sphingolipid biosynthetic process"/>
    <property type="evidence" value="ECO:0007669"/>
    <property type="project" value="TreeGrafter"/>
</dbReference>
<name>A0A498N4P2_LABRO</name>
<dbReference type="GO" id="GO:0034625">
    <property type="term" value="P:fatty acid elongation, monounsaturated fatty acid"/>
    <property type="evidence" value="ECO:0007669"/>
    <property type="project" value="TreeGrafter"/>
</dbReference>
<evidence type="ECO:0000256" key="6">
    <source>
        <dbReference type="ARBA" id="ARBA00022989"/>
    </source>
</evidence>
<dbReference type="InterPro" id="IPR030457">
    <property type="entry name" value="ELO_CS"/>
</dbReference>
<keyword evidence="5 10" id="KW-0276">Fatty acid metabolism</keyword>
<dbReference type="GO" id="GO:0034626">
    <property type="term" value="P:fatty acid elongation, polyunsaturated fatty acid"/>
    <property type="evidence" value="ECO:0007669"/>
    <property type="project" value="TreeGrafter"/>
</dbReference>
<evidence type="ECO:0000256" key="8">
    <source>
        <dbReference type="ARBA" id="ARBA00023136"/>
    </source>
</evidence>
<comment type="caution">
    <text evidence="12">The sequence shown here is derived from an EMBL/GenBank/DDBJ whole genome shotgun (WGS) entry which is preliminary data.</text>
</comment>
<dbReference type="PROSITE" id="PS01188">
    <property type="entry name" value="ELO"/>
    <property type="match status" value="1"/>
</dbReference>
<feature type="transmembrane region" description="Helical" evidence="10">
    <location>
        <begin position="65"/>
        <end position="91"/>
    </location>
</feature>
<keyword evidence="4 10" id="KW-0812">Transmembrane</keyword>
<evidence type="ECO:0000256" key="7">
    <source>
        <dbReference type="ARBA" id="ARBA00023098"/>
    </source>
</evidence>
<keyword evidence="7 10" id="KW-0443">Lipid metabolism</keyword>
<dbReference type="EC" id="2.3.1.199" evidence="10"/>
<reference evidence="12 13" key="1">
    <citation type="submission" date="2018-03" db="EMBL/GenBank/DDBJ databases">
        <title>Draft genome sequence of Rohu Carp (Labeo rohita).</title>
        <authorList>
            <person name="Das P."/>
            <person name="Kushwaha B."/>
            <person name="Joshi C.G."/>
            <person name="Kumar D."/>
            <person name="Nagpure N.S."/>
            <person name="Sahoo L."/>
            <person name="Das S.P."/>
            <person name="Bit A."/>
            <person name="Patnaik S."/>
            <person name="Meher P.K."/>
            <person name="Jayasankar P."/>
            <person name="Koringa P.G."/>
            <person name="Patel N.V."/>
            <person name="Hinsu A.T."/>
            <person name="Kumar R."/>
            <person name="Pandey M."/>
            <person name="Agarwal S."/>
            <person name="Srivastava S."/>
            <person name="Singh M."/>
            <person name="Iquebal M.A."/>
            <person name="Jaiswal S."/>
            <person name="Angadi U.B."/>
            <person name="Kumar N."/>
            <person name="Raza M."/>
            <person name="Shah T.M."/>
            <person name="Rai A."/>
            <person name="Jena J.K."/>
        </authorList>
    </citation>
    <scope>NUCLEOTIDE SEQUENCE [LARGE SCALE GENOMIC DNA]</scope>
    <source>
        <strain evidence="12">DASCIFA01</strain>
        <tissue evidence="12">Testis</tissue>
    </source>
</reference>
<dbReference type="GO" id="GO:0019367">
    <property type="term" value="P:fatty acid elongation, saturated fatty acid"/>
    <property type="evidence" value="ECO:0007669"/>
    <property type="project" value="TreeGrafter"/>
</dbReference>
<protein>
    <recommendedName>
        <fullName evidence="10">Elongation of very long chain fatty acids protein</fullName>
        <ecNumber evidence="10">2.3.1.199</ecNumber>
    </recommendedName>
    <alternativeName>
        <fullName evidence="10">Very-long-chain 3-oxoacyl-CoA synthase</fullName>
    </alternativeName>
</protein>
<gene>
    <name evidence="12" type="ORF">ROHU_019770</name>
</gene>
<dbReference type="GO" id="GO:0005789">
    <property type="term" value="C:endoplasmic reticulum membrane"/>
    <property type="evidence" value="ECO:0007669"/>
    <property type="project" value="TreeGrafter"/>
</dbReference>
<dbReference type="InterPro" id="IPR002076">
    <property type="entry name" value="ELO_fam"/>
</dbReference>
<comment type="caution">
    <text evidence="10">Lacks conserved residue(s) required for the propagation of feature annotation.</text>
</comment>